<evidence type="ECO:0000256" key="1">
    <source>
        <dbReference type="ARBA" id="ARBA00022801"/>
    </source>
</evidence>
<proteinExistence type="predicted"/>
<keyword evidence="1" id="KW-0378">Hydrolase</keyword>
<dbReference type="InterPro" id="IPR036412">
    <property type="entry name" value="HAD-like_sf"/>
</dbReference>
<dbReference type="InterPro" id="IPR006357">
    <property type="entry name" value="HAD-SF_hydro_IIA"/>
</dbReference>
<sequence length="327" mass="36865">MRNNPIFTLSYFGREFDRIDIMETRNLSCLIKEEFKQFIDSFDTVLTDFGGVLWLGNKVIPGSLDAINTLQKLGKKVYYITNNSTKTRREFVTKCTSMGYQATEDSIVSTAFLTACYLQDINFNNKVYVIGSRGITQELDAIGIKYLDIEPDTMNCDMPTLLREKAALEPDVGAVVVGFDEHISFPKMLKAASYLKQKECVFVATNTDEQFPTEYPHLTVPGTGTFVKAIETCSGREAFKIGKPRPYVGEVIIKRHNVDPNRTLMIGDRCNTDILFGTLCGFKTLLVLTGVTTLQEVKKWQTSSKKEEQDLVPNYYIQSLADLLSLL</sequence>
<dbReference type="Proteomes" id="UP001233999">
    <property type="component" value="Unassembled WGS sequence"/>
</dbReference>
<comment type="caution">
    <text evidence="5">The sequence shown here is derived from an EMBL/GenBank/DDBJ whole genome shotgun (WGS) entry which is preliminary data.</text>
</comment>
<feature type="binding site" evidence="3">
    <location>
        <position position="243"/>
    </location>
    <ligand>
        <name>substrate</name>
    </ligand>
</feature>
<dbReference type="SUPFAM" id="SSF56784">
    <property type="entry name" value="HAD-like"/>
    <property type="match status" value="1"/>
</dbReference>
<dbReference type="InterPro" id="IPR023214">
    <property type="entry name" value="HAD_sf"/>
</dbReference>
<evidence type="ECO:0000313" key="6">
    <source>
        <dbReference type="Proteomes" id="UP001233999"/>
    </source>
</evidence>
<dbReference type="InterPro" id="IPR006349">
    <property type="entry name" value="PGP_euk"/>
</dbReference>
<keyword evidence="4" id="KW-0460">Magnesium</keyword>
<organism evidence="5 6">
    <name type="scientific">Diploptera punctata</name>
    <name type="common">Pacific beetle cockroach</name>
    <dbReference type="NCBI Taxonomy" id="6984"/>
    <lineage>
        <taxon>Eukaryota</taxon>
        <taxon>Metazoa</taxon>
        <taxon>Ecdysozoa</taxon>
        <taxon>Arthropoda</taxon>
        <taxon>Hexapoda</taxon>
        <taxon>Insecta</taxon>
        <taxon>Pterygota</taxon>
        <taxon>Neoptera</taxon>
        <taxon>Polyneoptera</taxon>
        <taxon>Dictyoptera</taxon>
        <taxon>Blattodea</taxon>
        <taxon>Blaberoidea</taxon>
        <taxon>Blaberidae</taxon>
        <taxon>Diplopterinae</taxon>
        <taxon>Diploptera</taxon>
    </lineage>
</organism>
<evidence type="ECO:0008006" key="7">
    <source>
        <dbReference type="Google" id="ProtNLM"/>
    </source>
</evidence>
<dbReference type="AlphaFoldDB" id="A0AAD7ZD96"/>
<dbReference type="NCBIfam" id="TIGR01452">
    <property type="entry name" value="PGP_euk"/>
    <property type="match status" value="1"/>
</dbReference>
<evidence type="ECO:0000313" key="5">
    <source>
        <dbReference type="EMBL" id="KAJ9578554.1"/>
    </source>
</evidence>
<reference evidence="5" key="1">
    <citation type="journal article" date="2023" name="IScience">
        <title>Live-bearing cockroach genome reveals convergent evolutionary mechanisms linked to viviparity in insects and beyond.</title>
        <authorList>
            <person name="Fouks B."/>
            <person name="Harrison M.C."/>
            <person name="Mikhailova A.A."/>
            <person name="Marchal E."/>
            <person name="English S."/>
            <person name="Carruthers M."/>
            <person name="Jennings E.C."/>
            <person name="Chiamaka E.L."/>
            <person name="Frigard R.A."/>
            <person name="Pippel M."/>
            <person name="Attardo G.M."/>
            <person name="Benoit J.B."/>
            <person name="Bornberg-Bauer E."/>
            <person name="Tobe S.S."/>
        </authorList>
    </citation>
    <scope>NUCLEOTIDE SEQUENCE</scope>
    <source>
        <strain evidence="5">Stay&amp;Tobe</strain>
    </source>
</reference>
<feature type="binding site" evidence="4">
    <location>
        <position position="48"/>
    </location>
    <ligand>
        <name>Mg(2+)</name>
        <dbReference type="ChEBI" id="CHEBI:18420"/>
    </ligand>
</feature>
<dbReference type="PANTHER" id="PTHR19288">
    <property type="entry name" value="4-NITROPHENYLPHOSPHATASE-RELATED"/>
    <property type="match status" value="1"/>
</dbReference>
<keyword evidence="4" id="KW-0479">Metal-binding</keyword>
<dbReference type="NCBIfam" id="TIGR01460">
    <property type="entry name" value="HAD-SF-IIA"/>
    <property type="match status" value="1"/>
</dbReference>
<dbReference type="Gene3D" id="3.40.50.1000">
    <property type="entry name" value="HAD superfamily/HAD-like"/>
    <property type="match status" value="2"/>
</dbReference>
<dbReference type="EMBL" id="JASPKZ010008874">
    <property type="protein sequence ID" value="KAJ9578554.1"/>
    <property type="molecule type" value="Genomic_DNA"/>
</dbReference>
<dbReference type="PANTHER" id="PTHR19288:SF93">
    <property type="entry name" value="FI11325P-RELATED"/>
    <property type="match status" value="1"/>
</dbReference>
<dbReference type="GO" id="GO:0046872">
    <property type="term" value="F:metal ion binding"/>
    <property type="evidence" value="ECO:0007669"/>
    <property type="project" value="UniProtKB-KW"/>
</dbReference>
<gene>
    <name evidence="5" type="ORF">L9F63_005283</name>
</gene>
<dbReference type="GO" id="GO:0005737">
    <property type="term" value="C:cytoplasm"/>
    <property type="evidence" value="ECO:0007669"/>
    <property type="project" value="TreeGrafter"/>
</dbReference>
<dbReference type="GO" id="GO:0016791">
    <property type="term" value="F:phosphatase activity"/>
    <property type="evidence" value="ECO:0007669"/>
    <property type="project" value="InterPro"/>
</dbReference>
<protein>
    <recommendedName>
        <fullName evidence="7">Phosphoglycolate phosphatase</fullName>
    </recommendedName>
</protein>
<reference evidence="5" key="2">
    <citation type="submission" date="2023-05" db="EMBL/GenBank/DDBJ databases">
        <authorList>
            <person name="Fouks B."/>
        </authorList>
    </citation>
    <scope>NUCLEOTIDE SEQUENCE</scope>
    <source>
        <strain evidence="5">Stay&amp;Tobe</strain>
        <tissue evidence="5">Testes</tissue>
    </source>
</reference>
<name>A0AAD7ZD96_DIPPU</name>
<dbReference type="PIRSF" id="PIRSF000915">
    <property type="entry name" value="PGP-type_phosphatase"/>
    <property type="match status" value="1"/>
</dbReference>
<evidence type="ECO:0000256" key="4">
    <source>
        <dbReference type="PIRSR" id="PIRSR000915-3"/>
    </source>
</evidence>
<feature type="binding site" evidence="4">
    <location>
        <position position="268"/>
    </location>
    <ligand>
        <name>Mg(2+)</name>
        <dbReference type="ChEBI" id="CHEBI:18420"/>
    </ligand>
</feature>
<dbReference type="Pfam" id="PF13344">
    <property type="entry name" value="Hydrolase_6"/>
    <property type="match status" value="1"/>
</dbReference>
<accession>A0AAD7ZD96</accession>
<evidence type="ECO:0000256" key="2">
    <source>
        <dbReference type="PIRSR" id="PIRSR000915-1"/>
    </source>
</evidence>
<keyword evidence="6" id="KW-1185">Reference proteome</keyword>
<feature type="active site" description="Nucleophile" evidence="2">
    <location>
        <position position="48"/>
    </location>
</feature>
<comment type="cofactor">
    <cofactor evidence="4">
        <name>Mg(2+)</name>
        <dbReference type="ChEBI" id="CHEBI:18420"/>
    </cofactor>
    <text evidence="4">Divalent metal ions. Mg(2+) is the most effective.</text>
</comment>
<evidence type="ECO:0000256" key="3">
    <source>
        <dbReference type="PIRSR" id="PIRSR000915-2"/>
    </source>
</evidence>
<dbReference type="Pfam" id="PF13242">
    <property type="entry name" value="Hydrolase_like"/>
    <property type="match status" value="1"/>
</dbReference>